<feature type="non-terminal residue" evidence="4">
    <location>
        <position position="1"/>
    </location>
</feature>
<accession>S0FQ81</accession>
<dbReference type="PANTHER" id="PTHR30005">
    <property type="entry name" value="EXOPOLYPHOSPHATASE"/>
    <property type="match status" value="1"/>
</dbReference>
<dbReference type="InterPro" id="IPR050273">
    <property type="entry name" value="GppA/Ppx_hydrolase"/>
</dbReference>
<dbReference type="PANTHER" id="PTHR30005:SF0">
    <property type="entry name" value="RETROGRADE REGULATION PROTEIN 2"/>
    <property type="match status" value="1"/>
</dbReference>
<keyword evidence="5" id="KW-1185">Reference proteome</keyword>
<dbReference type="eggNOG" id="COG0248">
    <property type="taxonomic scope" value="Bacteria"/>
</dbReference>
<dbReference type="EMBL" id="AORV01000026">
    <property type="protein sequence ID" value="EMS72521.1"/>
    <property type="molecule type" value="Genomic_DNA"/>
</dbReference>
<feature type="domain" description="Ppx/GppA phosphatase C-terminal" evidence="3">
    <location>
        <begin position="264"/>
        <end position="391"/>
    </location>
</feature>
<dbReference type="Gene3D" id="3.30.420.40">
    <property type="match status" value="1"/>
</dbReference>
<proteinExistence type="inferred from homology"/>
<comment type="similarity">
    <text evidence="1">Belongs to the GppA/Ppx family.</text>
</comment>
<protein>
    <submittedName>
        <fullName evidence="4">Exopolyphosphatase</fullName>
        <ecNumber evidence="4">3.6.1.11</ecNumber>
        <ecNumber evidence="4">3.6.1.40</ecNumber>
    </submittedName>
</protein>
<evidence type="ECO:0000256" key="1">
    <source>
        <dbReference type="ARBA" id="ARBA00007125"/>
    </source>
</evidence>
<evidence type="ECO:0000259" key="2">
    <source>
        <dbReference type="Pfam" id="PF02541"/>
    </source>
</evidence>
<organism evidence="4 5">
    <name type="scientific">Ruminiclostridium cellobioparum subsp. termitidis CT1112</name>
    <dbReference type="NCBI Taxonomy" id="1195236"/>
    <lineage>
        <taxon>Bacteria</taxon>
        <taxon>Bacillati</taxon>
        <taxon>Bacillota</taxon>
        <taxon>Clostridia</taxon>
        <taxon>Eubacteriales</taxon>
        <taxon>Oscillospiraceae</taxon>
        <taxon>Ruminiclostridium</taxon>
    </lineage>
</organism>
<evidence type="ECO:0000313" key="5">
    <source>
        <dbReference type="Proteomes" id="UP000014155"/>
    </source>
</evidence>
<dbReference type="InterPro" id="IPR048950">
    <property type="entry name" value="Ppx_GppA_C"/>
</dbReference>
<dbReference type="EC" id="3.6.1.11" evidence="4"/>
<dbReference type="InterPro" id="IPR043129">
    <property type="entry name" value="ATPase_NBD"/>
</dbReference>
<dbReference type="RefSeq" id="WP_004624746.1">
    <property type="nucleotide sequence ID" value="NZ_AORV01000026.1"/>
</dbReference>
<dbReference type="SUPFAM" id="SSF53067">
    <property type="entry name" value="Actin-like ATPase domain"/>
    <property type="match status" value="2"/>
</dbReference>
<dbReference type="Gene3D" id="1.10.3210.10">
    <property type="entry name" value="Hypothetical protein af1432"/>
    <property type="match status" value="1"/>
</dbReference>
<name>S0FQ81_RUMCE</name>
<dbReference type="PATRIC" id="fig|1195236.3.peg.1881"/>
<dbReference type="Pfam" id="PF02541">
    <property type="entry name" value="Ppx-GppA"/>
    <property type="match status" value="1"/>
</dbReference>
<dbReference type="Gene3D" id="3.30.420.150">
    <property type="entry name" value="Exopolyphosphatase. Domain 2"/>
    <property type="match status" value="1"/>
</dbReference>
<reference evidence="4 5" key="1">
    <citation type="journal article" date="2013" name="Genome Announc.">
        <title>Draft Genome Sequence of the Cellulolytic, Mesophilic, Anaerobic Bacterium Clostridium termitidis Strain CT1112 (DSM 5398).</title>
        <authorList>
            <person name="Lal S."/>
            <person name="Ramachandran U."/>
            <person name="Zhang X."/>
            <person name="Munir R."/>
            <person name="Sparling R."/>
            <person name="Levin D.B."/>
        </authorList>
    </citation>
    <scope>NUCLEOTIDE SEQUENCE [LARGE SCALE GENOMIC DNA]</scope>
    <source>
        <strain evidence="4 5">CT1112</strain>
    </source>
</reference>
<gene>
    <name evidence="4" type="ORF">CTER_1552</name>
</gene>
<dbReference type="SUPFAM" id="SSF109604">
    <property type="entry name" value="HD-domain/PDEase-like"/>
    <property type="match status" value="1"/>
</dbReference>
<dbReference type="EC" id="3.6.1.40" evidence="4"/>
<dbReference type="CDD" id="cd00077">
    <property type="entry name" value="HDc"/>
    <property type="match status" value="1"/>
</dbReference>
<dbReference type="AlphaFoldDB" id="S0FQ81"/>
<evidence type="ECO:0000313" key="4">
    <source>
        <dbReference type="EMBL" id="EMS72521.1"/>
    </source>
</evidence>
<dbReference type="Pfam" id="PF21447">
    <property type="entry name" value="Ppx-GppA_III"/>
    <property type="match status" value="1"/>
</dbReference>
<dbReference type="STRING" id="1195236.CTER_1552"/>
<dbReference type="Proteomes" id="UP000014155">
    <property type="component" value="Unassembled WGS sequence"/>
</dbReference>
<sequence length="434" mass="49333">TSGLREAENSEYIIDQIGIKTGIRVEIINNAQERYYSYLALKNKLNEKKYLHNKPVLVVNISSGGVEVSAQRNGRLIFTEYLKLGSLRLREMLAGLESMSIDYPRIMEEFIESKLYLIKSSIRSMKIRNFIGLGGEMQTILGIIQKDISLAGEEIPQIKTGVVTDLYNKLKGMSINQITDFYDISRGEAEILLPTVILFNSFIKMTKAEEILAPAASHRYGLLYDIADRSTSGGGSSNSNIINAVWKIDKKVRCGIKNMPHMLVKTALSIFDQSLETSKLDIKDRLYLQIAAILHDAGNYAGFTRHEKQTYNIIKMQSILGISDEEQKIIANVAYYHTSKIPSRLHKNYVDLNDKDKIRVAKLSAILKFAESMDSSHTQKIKRLKISKDNDLLTFYVYSARDIQLEKWSVEENVDYFEEVMGIKPYIQIVNSDN</sequence>
<feature type="domain" description="Ppx/GppA phosphatase N-terminal" evidence="2">
    <location>
        <begin position="1"/>
        <end position="229"/>
    </location>
</feature>
<comment type="caution">
    <text evidence="4">The sequence shown here is derived from an EMBL/GenBank/DDBJ whole genome shotgun (WGS) entry which is preliminary data.</text>
</comment>
<evidence type="ECO:0000259" key="3">
    <source>
        <dbReference type="Pfam" id="PF21447"/>
    </source>
</evidence>
<dbReference type="InterPro" id="IPR003607">
    <property type="entry name" value="HD/PDEase_dom"/>
</dbReference>
<dbReference type="GO" id="GO:0008894">
    <property type="term" value="F:guanosine-5'-triphosphate,3'-diphosphate diphosphatase activity"/>
    <property type="evidence" value="ECO:0007669"/>
    <property type="project" value="UniProtKB-EC"/>
</dbReference>
<dbReference type="GO" id="GO:0004309">
    <property type="term" value="F:exopolyphosphatase activity"/>
    <property type="evidence" value="ECO:0007669"/>
    <property type="project" value="UniProtKB-EC"/>
</dbReference>
<dbReference type="InterPro" id="IPR003695">
    <property type="entry name" value="Ppx_GppA_N"/>
</dbReference>
<keyword evidence="4" id="KW-0378">Hydrolase</keyword>